<dbReference type="Pfam" id="PF07310">
    <property type="entry name" value="PAS_5"/>
    <property type="match status" value="1"/>
</dbReference>
<dbReference type="InterPro" id="IPR009922">
    <property type="entry name" value="DUF1457"/>
</dbReference>
<accession>A0ABU0YVX6</accession>
<organism evidence="1 2">
    <name type="scientific">Dongia sedimenti</name>
    <dbReference type="NCBI Taxonomy" id="3064282"/>
    <lineage>
        <taxon>Bacteria</taxon>
        <taxon>Pseudomonadati</taxon>
        <taxon>Pseudomonadota</taxon>
        <taxon>Alphaproteobacteria</taxon>
        <taxon>Rhodospirillales</taxon>
        <taxon>Dongiaceae</taxon>
        <taxon>Dongia</taxon>
    </lineage>
</organism>
<dbReference type="RefSeq" id="WP_379960566.1">
    <property type="nucleotide sequence ID" value="NZ_JAUYVI010000008.1"/>
</dbReference>
<evidence type="ECO:0000313" key="2">
    <source>
        <dbReference type="Proteomes" id="UP001230156"/>
    </source>
</evidence>
<protein>
    <submittedName>
        <fullName evidence="1">PAS domain-containing protein</fullName>
    </submittedName>
</protein>
<dbReference type="EMBL" id="JAUYVI010000008">
    <property type="protein sequence ID" value="MDQ7250813.1"/>
    <property type="molecule type" value="Genomic_DNA"/>
</dbReference>
<name>A0ABU0YVX6_9PROT</name>
<evidence type="ECO:0000313" key="1">
    <source>
        <dbReference type="EMBL" id="MDQ7250813.1"/>
    </source>
</evidence>
<proteinExistence type="predicted"/>
<sequence>MNRALMRIADYMAGRKHRSEIDPIEIDPDLLPHLFLIDVLREAASPTPRLRIRLTGTALDQAFGRSVKGHPLEEFMHGPRSADVLDAFRACATNHVPIWMRQIVEIRDKPARYVEGVVFHLDPDVICGGLILGEMTTKNPASSFEKRFLST</sequence>
<gene>
    <name evidence="1" type="ORF">Q8A70_24200</name>
</gene>
<reference evidence="2" key="1">
    <citation type="submission" date="2023-08" db="EMBL/GenBank/DDBJ databases">
        <title>Rhodospirillaceae gen. nov., a novel taxon isolated from the Yangtze River Yuezi River estuary sludge.</title>
        <authorList>
            <person name="Ruan L."/>
        </authorList>
    </citation>
    <scope>NUCLEOTIDE SEQUENCE [LARGE SCALE GENOMIC DNA]</scope>
    <source>
        <strain evidence="2">R-7</strain>
    </source>
</reference>
<dbReference type="Proteomes" id="UP001230156">
    <property type="component" value="Unassembled WGS sequence"/>
</dbReference>
<comment type="caution">
    <text evidence="1">The sequence shown here is derived from an EMBL/GenBank/DDBJ whole genome shotgun (WGS) entry which is preliminary data.</text>
</comment>
<keyword evidence="2" id="KW-1185">Reference proteome</keyword>